<feature type="compositionally biased region" description="Basic and acidic residues" evidence="1">
    <location>
        <begin position="23"/>
        <end position="36"/>
    </location>
</feature>
<proteinExistence type="predicted"/>
<dbReference type="EMBL" id="JAFNEN010000191">
    <property type="protein sequence ID" value="KAG8190188.1"/>
    <property type="molecule type" value="Genomic_DNA"/>
</dbReference>
<gene>
    <name evidence="2" type="ORF">JTE90_011912</name>
</gene>
<evidence type="ECO:0000313" key="2">
    <source>
        <dbReference type="EMBL" id="KAG8190188.1"/>
    </source>
</evidence>
<protein>
    <submittedName>
        <fullName evidence="2">Uncharacterized protein</fullName>
    </submittedName>
</protein>
<reference evidence="2 3" key="1">
    <citation type="journal article" date="2022" name="Nat. Ecol. Evol.">
        <title>A masculinizing supergene underlies an exaggerated male reproductive morph in a spider.</title>
        <authorList>
            <person name="Hendrickx F."/>
            <person name="De Corte Z."/>
            <person name="Sonet G."/>
            <person name="Van Belleghem S.M."/>
            <person name="Kostlbacher S."/>
            <person name="Vangestel C."/>
        </authorList>
    </citation>
    <scope>NUCLEOTIDE SEQUENCE [LARGE SCALE GENOMIC DNA]</scope>
    <source>
        <strain evidence="2">W744_W776</strain>
    </source>
</reference>
<dbReference type="Proteomes" id="UP000827092">
    <property type="component" value="Unassembled WGS sequence"/>
</dbReference>
<keyword evidence="3" id="KW-1185">Reference proteome</keyword>
<evidence type="ECO:0000256" key="1">
    <source>
        <dbReference type="SAM" id="MobiDB-lite"/>
    </source>
</evidence>
<comment type="caution">
    <text evidence="2">The sequence shown here is derived from an EMBL/GenBank/DDBJ whole genome shotgun (WGS) entry which is preliminary data.</text>
</comment>
<feature type="region of interest" description="Disordered" evidence="1">
    <location>
        <begin position="16"/>
        <end position="62"/>
    </location>
</feature>
<name>A0AAV6V2V2_9ARAC</name>
<accession>A0AAV6V2V2</accession>
<sequence>MSTNLYIKNPWLTSGAASSVVGGRKEEVNTPRENEANQKVVHKWHNPKSNKTDKTELKPKPKLTLLYMGRGETTLSEPLSPPTKNKLTCVTSLEVDERRSEVRGNRSFT</sequence>
<dbReference type="AlphaFoldDB" id="A0AAV6V2V2"/>
<feature type="compositionally biased region" description="Basic and acidic residues" evidence="1">
    <location>
        <begin position="50"/>
        <end position="59"/>
    </location>
</feature>
<evidence type="ECO:0000313" key="3">
    <source>
        <dbReference type="Proteomes" id="UP000827092"/>
    </source>
</evidence>
<organism evidence="2 3">
    <name type="scientific">Oedothorax gibbosus</name>
    <dbReference type="NCBI Taxonomy" id="931172"/>
    <lineage>
        <taxon>Eukaryota</taxon>
        <taxon>Metazoa</taxon>
        <taxon>Ecdysozoa</taxon>
        <taxon>Arthropoda</taxon>
        <taxon>Chelicerata</taxon>
        <taxon>Arachnida</taxon>
        <taxon>Araneae</taxon>
        <taxon>Araneomorphae</taxon>
        <taxon>Entelegynae</taxon>
        <taxon>Araneoidea</taxon>
        <taxon>Linyphiidae</taxon>
        <taxon>Erigoninae</taxon>
        <taxon>Oedothorax</taxon>
    </lineage>
</organism>